<dbReference type="EMBL" id="LNKF01000002">
    <property type="protein sequence ID" value="OSG95679.1"/>
    <property type="molecule type" value="Genomic_DNA"/>
</dbReference>
<name>A0A1X2ZMP6_BIFAD</name>
<accession>A0A1X2ZMP6</accession>
<evidence type="ECO:0008006" key="3">
    <source>
        <dbReference type="Google" id="ProtNLM"/>
    </source>
</evidence>
<proteinExistence type="predicted"/>
<reference evidence="1 2" key="1">
    <citation type="journal article" date="2016" name="Sci. Rep.">
        <title>Evaluation of genetic diversity among strains of the human gut commensal Bifidobacterium adolescentis.</title>
        <authorList>
            <person name="Duranti S."/>
            <person name="Milani C."/>
            <person name="Lugli G.A."/>
            <person name="Mancabelli L."/>
            <person name="Turroni F."/>
            <person name="Ferrario C."/>
            <person name="Mangifesta M."/>
            <person name="Viappiani A."/>
            <person name="Sanchez B."/>
            <person name="Margolles A."/>
            <person name="van Sinderen D."/>
            <person name="Ventura M."/>
        </authorList>
    </citation>
    <scope>NUCLEOTIDE SEQUENCE [LARGE SCALE GENOMIC DNA]</scope>
    <source>
        <strain evidence="1 2">AD2-8</strain>
    </source>
</reference>
<gene>
    <name evidence="1" type="ORF">AD0028_0919</name>
</gene>
<evidence type="ECO:0000313" key="2">
    <source>
        <dbReference type="Proteomes" id="UP000193664"/>
    </source>
</evidence>
<comment type="caution">
    <text evidence="1">The sequence shown here is derived from an EMBL/GenBank/DDBJ whole genome shotgun (WGS) entry which is preliminary data.</text>
</comment>
<dbReference type="AlphaFoldDB" id="A0A1X2ZMP6"/>
<dbReference type="RefSeq" id="WP_085408347.1">
    <property type="nucleotide sequence ID" value="NZ_LNKF01000002.1"/>
</dbReference>
<protein>
    <recommendedName>
        <fullName evidence="3">Phage tail protein</fullName>
    </recommendedName>
</protein>
<sequence length="291" mass="30906">MAYFAELSASGLEPVHFEGSGDLDCLCIAKGGIEGWWSTPAAKVNVTARGQGDGGHDVSEDDISYASRTVTLHWNANASSRDALLALTDSVRRLVHRQVTMRVVDGNEDTYCSGGYMVLTQQHDYRSGSIADSTITIVFERPERLSSQPQKVQIWPQADSGLGGLRYGGKATGLQYPVQYGVEVSDSRNACVLHNDGTSRAYPIFQATGPFPDGVAVAFQDGSSLSYSQPVGVTPLILDSRSHSATIGGVDVSRGLIARGFPVIEPGGSLGVTLQSSGSGWVTCVTHDAYM</sequence>
<organism evidence="1 2">
    <name type="scientific">Bifidobacterium adolescentis</name>
    <dbReference type="NCBI Taxonomy" id="1680"/>
    <lineage>
        <taxon>Bacteria</taxon>
        <taxon>Bacillati</taxon>
        <taxon>Actinomycetota</taxon>
        <taxon>Actinomycetes</taxon>
        <taxon>Bifidobacteriales</taxon>
        <taxon>Bifidobacteriaceae</taxon>
        <taxon>Bifidobacterium</taxon>
    </lineage>
</organism>
<dbReference type="Proteomes" id="UP000193664">
    <property type="component" value="Unassembled WGS sequence"/>
</dbReference>
<evidence type="ECO:0000313" key="1">
    <source>
        <dbReference type="EMBL" id="OSG95679.1"/>
    </source>
</evidence>